<gene>
    <name evidence="2" type="ORF">SEV965_LOCUS1456</name>
</gene>
<dbReference type="EMBL" id="CAJNOU010000028">
    <property type="protein sequence ID" value="CAF0817661.1"/>
    <property type="molecule type" value="Genomic_DNA"/>
</dbReference>
<dbReference type="Proteomes" id="UP000663889">
    <property type="component" value="Unassembled WGS sequence"/>
</dbReference>
<evidence type="ECO:0000313" key="2">
    <source>
        <dbReference type="EMBL" id="CAF0817661.1"/>
    </source>
</evidence>
<dbReference type="AlphaFoldDB" id="A0A813TX58"/>
<feature type="domain" description="Berberine/berberine-like" evidence="1">
    <location>
        <begin position="566"/>
        <end position="597"/>
    </location>
</feature>
<organism evidence="2 3">
    <name type="scientific">Rotaria sordida</name>
    <dbReference type="NCBI Taxonomy" id="392033"/>
    <lineage>
        <taxon>Eukaryota</taxon>
        <taxon>Metazoa</taxon>
        <taxon>Spiralia</taxon>
        <taxon>Gnathifera</taxon>
        <taxon>Rotifera</taxon>
        <taxon>Eurotatoria</taxon>
        <taxon>Bdelloidea</taxon>
        <taxon>Philodinida</taxon>
        <taxon>Philodinidae</taxon>
        <taxon>Rotaria</taxon>
    </lineage>
</organism>
<dbReference type="GO" id="GO:0050660">
    <property type="term" value="F:flavin adenine dinucleotide binding"/>
    <property type="evidence" value="ECO:0007669"/>
    <property type="project" value="InterPro"/>
</dbReference>
<dbReference type="GO" id="GO:0016491">
    <property type="term" value="F:oxidoreductase activity"/>
    <property type="evidence" value="ECO:0007669"/>
    <property type="project" value="InterPro"/>
</dbReference>
<reference evidence="2" key="1">
    <citation type="submission" date="2021-02" db="EMBL/GenBank/DDBJ databases">
        <authorList>
            <person name="Nowell W R."/>
        </authorList>
    </citation>
    <scope>NUCLEOTIDE SEQUENCE</scope>
</reference>
<sequence length="615" mass="71114">MDIKRSCPLSPLIDNNKPIISTPRNRSSSIFSSESNLNNIYALNLTPLMDIHTSEKSDLLDEQFRLEHDIALQSSIKTKDSFRTTYSSLQTILSQMQLKLASVFLEETEYLKQREQQLEQEEQSLTKRIQQLNNIQIQRQQNYNENLHKEFVEKELPDISQTLTESFAWFHHHHHHQSRTKRATTNECCVSSKLNVGAKKANSGRNFFRQLATEIDSYKLVNPENMCNLMHFFIQQASLNNKSVSFTKGMFVIFDSTNQIFDRLMKAKEKQKAGDGSKHAGYFKRFKHMGQQAIHSLFKSSKKSNNQTNLIESDTFIYVRGDESSHYHGERGSKWDRTRDYPAYGMDIPGACMPSGFGHILFGELPPIRSEGKYAGERIYIKPEFFGIRQLKHFIKHTQSYLSHVSRKYVCQLKDMQTKPGCSKEDAFRENTDKKLLDKWKKVLMTIPTVWNVDEQYMKNATKYGIGEINRQAKELEAMGHKEKIKEFHETMIKQYGEDELSVRKGREIIFTTKGLLDSPLTCELFIYVQIWVDGTSTEGQQKLAKNVTKQVEILQTMARCPQSDAYINEVGPNEADWQQKFFGPIENYNRLKSVKDIVSLNGLFACKKCVSGDD</sequence>
<comment type="caution">
    <text evidence="2">The sequence shown here is derived from an EMBL/GenBank/DDBJ whole genome shotgun (WGS) entry which is preliminary data.</text>
</comment>
<proteinExistence type="predicted"/>
<evidence type="ECO:0000313" key="3">
    <source>
        <dbReference type="Proteomes" id="UP000663889"/>
    </source>
</evidence>
<accession>A0A813TX58</accession>
<dbReference type="Pfam" id="PF08031">
    <property type="entry name" value="BBE"/>
    <property type="match status" value="1"/>
</dbReference>
<evidence type="ECO:0000259" key="1">
    <source>
        <dbReference type="Pfam" id="PF08031"/>
    </source>
</evidence>
<dbReference type="InterPro" id="IPR012951">
    <property type="entry name" value="BBE"/>
</dbReference>
<protein>
    <recommendedName>
        <fullName evidence="1">Berberine/berberine-like domain-containing protein</fullName>
    </recommendedName>
</protein>
<name>A0A813TX58_9BILA</name>